<gene>
    <name evidence="7" type="ORF">FMM06_03275</name>
</gene>
<dbReference type="PANTHER" id="PTHR33751:SF1">
    <property type="entry name" value="CBB3-TYPE CYTOCHROME C OXIDASE SUBUNIT FIXP"/>
    <property type="match status" value="1"/>
</dbReference>
<dbReference type="PROSITE" id="PS51007">
    <property type="entry name" value="CYTC"/>
    <property type="match status" value="3"/>
</dbReference>
<evidence type="ECO:0000259" key="6">
    <source>
        <dbReference type="PROSITE" id="PS51007"/>
    </source>
</evidence>
<feature type="domain" description="Cytochrome c" evidence="6">
    <location>
        <begin position="300"/>
        <end position="388"/>
    </location>
</feature>
<evidence type="ECO:0000256" key="1">
    <source>
        <dbReference type="ARBA" id="ARBA00022617"/>
    </source>
</evidence>
<dbReference type="SUPFAM" id="SSF46626">
    <property type="entry name" value="Cytochrome c"/>
    <property type="match status" value="3"/>
</dbReference>
<keyword evidence="3 4" id="KW-0408">Iron</keyword>
<dbReference type="GO" id="GO:0046872">
    <property type="term" value="F:metal ion binding"/>
    <property type="evidence" value="ECO:0007669"/>
    <property type="project" value="UniProtKB-KW"/>
</dbReference>
<evidence type="ECO:0000313" key="8">
    <source>
        <dbReference type="Proteomes" id="UP000317894"/>
    </source>
</evidence>
<evidence type="ECO:0000256" key="4">
    <source>
        <dbReference type="PROSITE-ProRule" id="PRU00433"/>
    </source>
</evidence>
<accession>A0A552UGB1</accession>
<feature type="transmembrane region" description="Helical" evidence="5">
    <location>
        <begin position="12"/>
        <end position="37"/>
    </location>
</feature>
<organism evidence="7 8">
    <name type="scientific">Glacieibacterium frigidum</name>
    <dbReference type="NCBI Taxonomy" id="2593303"/>
    <lineage>
        <taxon>Bacteria</taxon>
        <taxon>Pseudomonadati</taxon>
        <taxon>Pseudomonadota</taxon>
        <taxon>Alphaproteobacteria</taxon>
        <taxon>Sphingomonadales</taxon>
        <taxon>Sphingosinicellaceae</taxon>
        <taxon>Glacieibacterium</taxon>
    </lineage>
</organism>
<keyword evidence="8" id="KW-1185">Reference proteome</keyword>
<keyword evidence="5" id="KW-1133">Transmembrane helix</keyword>
<dbReference type="Pfam" id="PF13442">
    <property type="entry name" value="Cytochrome_CBB3"/>
    <property type="match status" value="2"/>
</dbReference>
<dbReference type="InterPro" id="IPR009056">
    <property type="entry name" value="Cyt_c-like_dom"/>
</dbReference>
<dbReference type="RefSeq" id="WP_143554774.1">
    <property type="nucleotide sequence ID" value="NZ_VJWA01000001.1"/>
</dbReference>
<dbReference type="GO" id="GO:0020037">
    <property type="term" value="F:heme binding"/>
    <property type="evidence" value="ECO:0007669"/>
    <property type="project" value="InterPro"/>
</dbReference>
<dbReference type="InterPro" id="IPR050597">
    <property type="entry name" value="Cytochrome_c_Oxidase_Subunit"/>
</dbReference>
<dbReference type="Proteomes" id="UP000317894">
    <property type="component" value="Unassembled WGS sequence"/>
</dbReference>
<dbReference type="InterPro" id="IPR036909">
    <property type="entry name" value="Cyt_c-like_dom_sf"/>
</dbReference>
<dbReference type="AlphaFoldDB" id="A0A552UGB1"/>
<proteinExistence type="predicted"/>
<dbReference type="Gene3D" id="1.10.760.10">
    <property type="entry name" value="Cytochrome c-like domain"/>
    <property type="match status" value="3"/>
</dbReference>
<evidence type="ECO:0000256" key="2">
    <source>
        <dbReference type="ARBA" id="ARBA00022723"/>
    </source>
</evidence>
<dbReference type="PANTHER" id="PTHR33751">
    <property type="entry name" value="CBB3-TYPE CYTOCHROME C OXIDASE SUBUNIT FIXP"/>
    <property type="match status" value="1"/>
</dbReference>
<dbReference type="OrthoDB" id="9773456at2"/>
<name>A0A552UGB1_9SPHN</name>
<dbReference type="EMBL" id="VJWA01000001">
    <property type="protein sequence ID" value="TRW17229.1"/>
    <property type="molecule type" value="Genomic_DNA"/>
</dbReference>
<keyword evidence="2 4" id="KW-0479">Metal-binding</keyword>
<feature type="domain" description="Cytochrome c" evidence="6">
    <location>
        <begin position="213"/>
        <end position="299"/>
    </location>
</feature>
<keyword evidence="5" id="KW-0472">Membrane</keyword>
<dbReference type="GO" id="GO:0009055">
    <property type="term" value="F:electron transfer activity"/>
    <property type="evidence" value="ECO:0007669"/>
    <property type="project" value="InterPro"/>
</dbReference>
<sequence length="404" mass="42321">MVQEPRGRGRFGWVLPVAVAGVVVAAGAAAVAASGWLDLSATTPDPPLFSTVVHAVFERSTKVQSAGVKVPGDLNDPSRIAIGAGHFANVCANCHGAPGFGQSPSALAMSPRPPWLPAQVRGMSDRHLFWVIKHGVKFTAMPGWPAQGRDDEIWSMVAFVRTLPRQTQASFRQLTVGDAEAAALPAIAFGPPSPLRPYASRNSSAPPQTSSFTTPVWGPADFARDGNPLSTCARCHGVAGTGRPEGGFPNLTGQTAAQLRRALTQFADGTRRSAIMQSVAAQLSPAQIDGVARYYAGLTPAVARAAPTSPAPAVDASSCNGCHGLVAGNALVYPQLRGQDARYLANQLRLFRDGARGDAAVPGNMARIAHNMPDPQIAAYARHFAGLAPVDPNTVPNRLPEDER</sequence>
<protein>
    <submittedName>
        <fullName evidence="7">C-type cytochrome</fullName>
    </submittedName>
</protein>
<comment type="caution">
    <text evidence="7">The sequence shown here is derived from an EMBL/GenBank/DDBJ whole genome shotgun (WGS) entry which is preliminary data.</text>
</comment>
<evidence type="ECO:0000256" key="5">
    <source>
        <dbReference type="SAM" id="Phobius"/>
    </source>
</evidence>
<evidence type="ECO:0000256" key="3">
    <source>
        <dbReference type="ARBA" id="ARBA00023004"/>
    </source>
</evidence>
<keyword evidence="5" id="KW-0812">Transmembrane</keyword>
<feature type="domain" description="Cytochrome c" evidence="6">
    <location>
        <begin position="78"/>
        <end position="164"/>
    </location>
</feature>
<keyword evidence="1 4" id="KW-0349">Heme</keyword>
<evidence type="ECO:0000313" key="7">
    <source>
        <dbReference type="EMBL" id="TRW17229.1"/>
    </source>
</evidence>
<reference evidence="7 8" key="1">
    <citation type="submission" date="2019-07" db="EMBL/GenBank/DDBJ databases">
        <title>Novel species isolated from glacier.</title>
        <authorList>
            <person name="Liu Q."/>
            <person name="Xin Y.-H."/>
        </authorList>
    </citation>
    <scope>NUCLEOTIDE SEQUENCE [LARGE SCALE GENOMIC DNA]</scope>
    <source>
        <strain evidence="7 8">LB1R16</strain>
    </source>
</reference>